<dbReference type="Gene3D" id="3.40.50.300">
    <property type="entry name" value="P-loop containing nucleotide triphosphate hydrolases"/>
    <property type="match status" value="1"/>
</dbReference>
<evidence type="ECO:0000313" key="17">
    <source>
        <dbReference type="EMBL" id="MBE8590240.1"/>
    </source>
</evidence>
<keyword evidence="9 14" id="KW-0418">Kinase</keyword>
<evidence type="ECO:0000256" key="13">
    <source>
        <dbReference type="ARBA" id="ARBA00031464"/>
    </source>
</evidence>
<evidence type="ECO:0000256" key="15">
    <source>
        <dbReference type="RuleBase" id="RU004347"/>
    </source>
</evidence>
<dbReference type="Pfam" id="PF01583">
    <property type="entry name" value="APS_kinase"/>
    <property type="match status" value="1"/>
</dbReference>
<dbReference type="InterPro" id="IPR002891">
    <property type="entry name" value="APS"/>
</dbReference>
<evidence type="ECO:0000256" key="12">
    <source>
        <dbReference type="ARBA" id="ARBA00031393"/>
    </source>
</evidence>
<comment type="pathway">
    <text evidence="3 14 15">Sulfur metabolism; hydrogen sulfide biosynthesis; sulfite from sulfate: step 2/3.</text>
</comment>
<name>A0ABR9SMV1_9PSED</name>
<dbReference type="PANTHER" id="PTHR11055:SF63">
    <property type="entry name" value="ADENYLYL-SULFATE KINASE 1, CHLOROPLASTIC"/>
    <property type="match status" value="1"/>
</dbReference>
<feature type="active site" description="Phosphoserine intermediate" evidence="14">
    <location>
        <position position="106"/>
    </location>
</feature>
<comment type="similarity">
    <text evidence="4 14 15">Belongs to the APS kinase family.</text>
</comment>
<keyword evidence="14" id="KW-0597">Phosphoprotein</keyword>
<reference evidence="17 18" key="1">
    <citation type="submission" date="2020-10" db="EMBL/GenBank/DDBJ databases">
        <title>The draft genomes of Cyclamen pathogen Pseudomonas sp.</title>
        <authorList>
            <person name="Fujikawa T."/>
            <person name="Sawada H."/>
        </authorList>
    </citation>
    <scope>NUCLEOTIDE SEQUENCE [LARGE SCALE GENOMIC DNA]</scope>
    <source>
        <strain evidence="17 18">MAFF 301449</strain>
    </source>
</reference>
<keyword evidence="10 14" id="KW-0067">ATP-binding</keyword>
<organism evidence="17 18">
    <name type="scientific">Pseudomonas cyclaminis</name>
    <dbReference type="NCBI Taxonomy" id="2781239"/>
    <lineage>
        <taxon>Bacteria</taxon>
        <taxon>Pseudomonadati</taxon>
        <taxon>Pseudomonadota</taxon>
        <taxon>Gammaproteobacteria</taxon>
        <taxon>Pseudomonadales</taxon>
        <taxon>Pseudomonadaceae</taxon>
        <taxon>Pseudomonas</taxon>
    </lineage>
</organism>
<evidence type="ECO:0000256" key="10">
    <source>
        <dbReference type="ARBA" id="ARBA00022840"/>
    </source>
</evidence>
<dbReference type="NCBIfam" id="TIGR00455">
    <property type="entry name" value="apsK"/>
    <property type="match status" value="1"/>
</dbReference>
<evidence type="ECO:0000256" key="6">
    <source>
        <dbReference type="ARBA" id="ARBA00018163"/>
    </source>
</evidence>
<evidence type="ECO:0000313" key="18">
    <source>
        <dbReference type="Proteomes" id="UP000613075"/>
    </source>
</evidence>
<keyword evidence="7 14" id="KW-0808">Transferase</keyword>
<dbReference type="InterPro" id="IPR027417">
    <property type="entry name" value="P-loop_NTPase"/>
</dbReference>
<evidence type="ECO:0000256" key="5">
    <source>
        <dbReference type="ARBA" id="ARBA00012121"/>
    </source>
</evidence>
<dbReference type="Proteomes" id="UP000613075">
    <property type="component" value="Unassembled WGS sequence"/>
</dbReference>
<keyword evidence="18" id="KW-1185">Reference proteome</keyword>
<dbReference type="EC" id="2.7.1.25" evidence="5 14"/>
<dbReference type="HAMAP" id="MF_00065">
    <property type="entry name" value="Adenylyl_sulf_kinase"/>
    <property type="match status" value="1"/>
</dbReference>
<evidence type="ECO:0000259" key="16">
    <source>
        <dbReference type="Pfam" id="PF01583"/>
    </source>
</evidence>
<dbReference type="EMBL" id="JADDUM010000030">
    <property type="protein sequence ID" value="MBE8590240.1"/>
    <property type="molecule type" value="Genomic_DNA"/>
</dbReference>
<feature type="domain" description="APS kinase" evidence="16">
    <location>
        <begin position="25"/>
        <end position="174"/>
    </location>
</feature>
<evidence type="ECO:0000256" key="11">
    <source>
        <dbReference type="ARBA" id="ARBA00029724"/>
    </source>
</evidence>
<feature type="binding site" evidence="14">
    <location>
        <begin position="32"/>
        <end position="39"/>
    </location>
    <ligand>
        <name>ATP</name>
        <dbReference type="ChEBI" id="CHEBI:30616"/>
    </ligand>
</feature>
<dbReference type="NCBIfam" id="NF003013">
    <property type="entry name" value="PRK03846.1"/>
    <property type="match status" value="1"/>
</dbReference>
<comment type="function">
    <text evidence="2 14 15">Catalyzes the synthesis of activated sulfate.</text>
</comment>
<dbReference type="PANTHER" id="PTHR11055">
    <property type="entry name" value="BIFUNCTIONAL 3'-PHOSPHOADENOSINE 5'-PHOSPHOSULFATE SYNTHASE"/>
    <property type="match status" value="1"/>
</dbReference>
<sequence length="198" mass="22454">MHSDLVSHPFEIGRQQHSELKGHRSLLLWFTGMSGAGKSCIANRVQANLHEHQLHTCLLDGDRLRQGLTADLGFVDDDRKENIRRTAEVGRLMVDAGVITLVCLISPFEQERRMARALFAPDDFIEIFIDAPLAVLERRDPKGLYAKARKRLIKNFTGIDSPYERPLSPDILIDSATTSVEQAAHTIEAFLHNRLFWK</sequence>
<dbReference type="CDD" id="cd02027">
    <property type="entry name" value="APSK"/>
    <property type="match status" value="1"/>
</dbReference>
<dbReference type="GO" id="GO:0004020">
    <property type="term" value="F:adenylylsulfate kinase activity"/>
    <property type="evidence" value="ECO:0007669"/>
    <property type="project" value="UniProtKB-EC"/>
</dbReference>
<comment type="caution">
    <text evidence="17">The sequence shown here is derived from an EMBL/GenBank/DDBJ whole genome shotgun (WGS) entry which is preliminary data.</text>
</comment>
<evidence type="ECO:0000256" key="14">
    <source>
        <dbReference type="HAMAP-Rule" id="MF_00065"/>
    </source>
</evidence>
<evidence type="ECO:0000256" key="2">
    <source>
        <dbReference type="ARBA" id="ARBA00002632"/>
    </source>
</evidence>
<evidence type="ECO:0000256" key="4">
    <source>
        <dbReference type="ARBA" id="ARBA00007008"/>
    </source>
</evidence>
<dbReference type="SUPFAM" id="SSF52540">
    <property type="entry name" value="P-loop containing nucleoside triphosphate hydrolases"/>
    <property type="match status" value="1"/>
</dbReference>
<keyword evidence="8 14" id="KW-0547">Nucleotide-binding</keyword>
<evidence type="ECO:0000256" key="3">
    <source>
        <dbReference type="ARBA" id="ARBA00004806"/>
    </source>
</evidence>
<dbReference type="InterPro" id="IPR059117">
    <property type="entry name" value="APS_kinase_dom"/>
</dbReference>
<evidence type="ECO:0000256" key="8">
    <source>
        <dbReference type="ARBA" id="ARBA00022741"/>
    </source>
</evidence>
<gene>
    <name evidence="14 17" type="primary">cysC</name>
    <name evidence="17" type="ORF">IQK56_04470</name>
</gene>
<accession>A0ABR9SMV1</accession>
<evidence type="ECO:0000256" key="1">
    <source>
        <dbReference type="ARBA" id="ARBA00001823"/>
    </source>
</evidence>
<protein>
    <recommendedName>
        <fullName evidence="6 14">Adenylyl-sulfate kinase</fullName>
        <ecNumber evidence="5 14">2.7.1.25</ecNumber>
    </recommendedName>
    <alternativeName>
        <fullName evidence="12 14">APS kinase</fullName>
    </alternativeName>
    <alternativeName>
        <fullName evidence="13 14">ATP adenosine-5'-phosphosulfate 3'-phosphotransferase</fullName>
    </alternativeName>
    <alternativeName>
        <fullName evidence="11 14">Adenosine-5'-phosphosulfate kinase</fullName>
    </alternativeName>
</protein>
<proteinExistence type="inferred from homology"/>
<evidence type="ECO:0000256" key="7">
    <source>
        <dbReference type="ARBA" id="ARBA00022679"/>
    </source>
</evidence>
<evidence type="ECO:0000256" key="9">
    <source>
        <dbReference type="ARBA" id="ARBA00022777"/>
    </source>
</evidence>
<comment type="catalytic activity">
    <reaction evidence="1 14 15">
        <text>adenosine 5'-phosphosulfate + ATP = 3'-phosphoadenylyl sulfate + ADP + H(+)</text>
        <dbReference type="Rhea" id="RHEA:24152"/>
        <dbReference type="ChEBI" id="CHEBI:15378"/>
        <dbReference type="ChEBI" id="CHEBI:30616"/>
        <dbReference type="ChEBI" id="CHEBI:58243"/>
        <dbReference type="ChEBI" id="CHEBI:58339"/>
        <dbReference type="ChEBI" id="CHEBI:456216"/>
        <dbReference type="EC" id="2.7.1.25"/>
    </reaction>
</comment>